<dbReference type="Pfam" id="PF00582">
    <property type="entry name" value="Usp"/>
    <property type="match status" value="1"/>
</dbReference>
<dbReference type="Proteomes" id="UP000824083">
    <property type="component" value="Unassembled WGS sequence"/>
</dbReference>
<dbReference type="CDD" id="cd00293">
    <property type="entry name" value="USP-like"/>
    <property type="match status" value="1"/>
</dbReference>
<dbReference type="PRINTS" id="PR01438">
    <property type="entry name" value="UNVRSLSTRESS"/>
</dbReference>
<dbReference type="GO" id="GO:0005737">
    <property type="term" value="C:cytoplasm"/>
    <property type="evidence" value="ECO:0007669"/>
    <property type="project" value="UniProtKB-SubCell"/>
</dbReference>
<evidence type="ECO:0000313" key="4">
    <source>
        <dbReference type="EMBL" id="HIU37079.1"/>
    </source>
</evidence>
<accession>A0A9D1IJQ6</accession>
<name>A0A9D1IJQ6_9BURK</name>
<evidence type="ECO:0000313" key="5">
    <source>
        <dbReference type="Proteomes" id="UP000824083"/>
    </source>
</evidence>
<organism evidence="4 5">
    <name type="scientific">Candidatus Aphodousia faecigallinarum</name>
    <dbReference type="NCBI Taxonomy" id="2840677"/>
    <lineage>
        <taxon>Bacteria</taxon>
        <taxon>Pseudomonadati</taxon>
        <taxon>Pseudomonadota</taxon>
        <taxon>Betaproteobacteria</taxon>
        <taxon>Burkholderiales</taxon>
        <taxon>Sutterellaceae</taxon>
        <taxon>Sutterellaceae incertae sedis</taxon>
        <taxon>Candidatus Aphodousia</taxon>
    </lineage>
</organism>
<comment type="caution">
    <text evidence="4">The sequence shown here is derived from an EMBL/GenBank/DDBJ whole genome shotgun (WGS) entry which is preliminary data.</text>
</comment>
<dbReference type="SUPFAM" id="SSF52402">
    <property type="entry name" value="Adenine nucleotide alpha hydrolases-like"/>
    <property type="match status" value="1"/>
</dbReference>
<comment type="similarity">
    <text evidence="1 2">Belongs to the universal stress protein A family.</text>
</comment>
<dbReference type="PANTHER" id="PTHR46268">
    <property type="entry name" value="STRESS RESPONSE PROTEIN NHAX"/>
    <property type="match status" value="1"/>
</dbReference>
<dbReference type="PANTHER" id="PTHR46268:SF6">
    <property type="entry name" value="UNIVERSAL STRESS PROTEIN UP12"/>
    <property type="match status" value="1"/>
</dbReference>
<gene>
    <name evidence="4" type="ORF">IAC56_02235</name>
</gene>
<comment type="subcellular location">
    <subcellularLocation>
        <location evidence="2">Cytoplasm</location>
    </subcellularLocation>
</comment>
<keyword evidence="2" id="KW-0963">Cytoplasm</keyword>
<reference evidence="4" key="1">
    <citation type="submission" date="2020-10" db="EMBL/GenBank/DDBJ databases">
        <authorList>
            <person name="Gilroy R."/>
        </authorList>
    </citation>
    <scope>NUCLEOTIDE SEQUENCE</scope>
    <source>
        <strain evidence="4">7463</strain>
    </source>
</reference>
<dbReference type="Gene3D" id="3.40.50.620">
    <property type="entry name" value="HUPs"/>
    <property type="match status" value="1"/>
</dbReference>
<dbReference type="PIRSF" id="PIRSF006276">
    <property type="entry name" value="UspA"/>
    <property type="match status" value="1"/>
</dbReference>
<dbReference type="EMBL" id="DVMY01000041">
    <property type="protein sequence ID" value="HIU37079.1"/>
    <property type="molecule type" value="Genomic_DNA"/>
</dbReference>
<dbReference type="InterPro" id="IPR014729">
    <property type="entry name" value="Rossmann-like_a/b/a_fold"/>
</dbReference>
<dbReference type="InterPro" id="IPR006015">
    <property type="entry name" value="Universal_stress_UspA"/>
</dbReference>
<reference evidence="4" key="2">
    <citation type="journal article" date="2021" name="PeerJ">
        <title>Extensive microbial diversity within the chicken gut microbiome revealed by metagenomics and culture.</title>
        <authorList>
            <person name="Gilroy R."/>
            <person name="Ravi A."/>
            <person name="Getino M."/>
            <person name="Pursley I."/>
            <person name="Horton D.L."/>
            <person name="Alikhan N.F."/>
            <person name="Baker D."/>
            <person name="Gharbi K."/>
            <person name="Hall N."/>
            <person name="Watson M."/>
            <person name="Adriaenssens E.M."/>
            <person name="Foster-Nyarko E."/>
            <person name="Jarju S."/>
            <person name="Secka A."/>
            <person name="Antonio M."/>
            <person name="Oren A."/>
            <person name="Chaudhuri R.R."/>
            <person name="La Ragione R."/>
            <person name="Hildebrand F."/>
            <person name="Pallen M.J."/>
        </authorList>
    </citation>
    <scope>NUCLEOTIDE SEQUENCE</scope>
    <source>
        <strain evidence="4">7463</strain>
    </source>
</reference>
<dbReference type="InterPro" id="IPR006016">
    <property type="entry name" value="UspA"/>
</dbReference>
<protein>
    <recommendedName>
        <fullName evidence="2">Universal stress protein</fullName>
    </recommendedName>
</protein>
<feature type="domain" description="UspA" evidence="3">
    <location>
        <begin position="1"/>
        <end position="144"/>
    </location>
</feature>
<proteinExistence type="inferred from homology"/>
<evidence type="ECO:0000256" key="1">
    <source>
        <dbReference type="ARBA" id="ARBA00008791"/>
    </source>
</evidence>
<evidence type="ECO:0000259" key="3">
    <source>
        <dbReference type="Pfam" id="PF00582"/>
    </source>
</evidence>
<evidence type="ECO:0000256" key="2">
    <source>
        <dbReference type="PIRNR" id="PIRNR006276"/>
    </source>
</evidence>
<sequence>MYKKILVPIDGSELSYKAVAGAASFAKSLGAEVYVLTVIEPYSYTNLSEYRPESIEQYDQRVKDQAKERLEKARDFFDKAGVDAKICSKKSFSPSEAIMEVCDELGCDLIFMASHGRKGLAAVLLGSETQKVLTHSKVPVMVYR</sequence>
<dbReference type="AlphaFoldDB" id="A0A9D1IJQ6"/>